<accession>A0A7Z7AWT1</accession>
<reference evidence="2 3" key="1">
    <citation type="submission" date="2016-10" db="EMBL/GenBank/DDBJ databases">
        <authorList>
            <person name="Varghese N."/>
            <person name="Submissions S."/>
        </authorList>
    </citation>
    <scope>NUCLEOTIDE SEQUENCE [LARGE SCALE GENOMIC DNA]</scope>
    <source>
        <strain evidence="2 3">PL 12/M</strain>
    </source>
</reference>
<protein>
    <submittedName>
        <fullName evidence="2">Transcription factor zinc-finger</fullName>
    </submittedName>
</protein>
<proteinExistence type="predicted"/>
<keyword evidence="2" id="KW-0863">Zinc-finger</keyword>
<dbReference type="InterPro" id="IPR010663">
    <property type="entry name" value="Znf_FPG/IleRS"/>
</dbReference>
<feature type="domain" description="Zinc finger FPG/IleRS-type" evidence="1">
    <location>
        <begin position="9"/>
        <end position="32"/>
    </location>
</feature>
<keyword evidence="3" id="KW-1185">Reference proteome</keyword>
<organism evidence="2 3">
    <name type="scientific">Methanolobus vulcani</name>
    <dbReference type="NCBI Taxonomy" id="38026"/>
    <lineage>
        <taxon>Archaea</taxon>
        <taxon>Methanobacteriati</taxon>
        <taxon>Methanobacteriota</taxon>
        <taxon>Stenosarchaea group</taxon>
        <taxon>Methanomicrobia</taxon>
        <taxon>Methanosarcinales</taxon>
        <taxon>Methanosarcinaceae</taxon>
        <taxon>Methanolobus</taxon>
    </lineage>
</organism>
<dbReference type="AlphaFoldDB" id="A0A7Z7AWT1"/>
<dbReference type="OrthoDB" id="139943at2157"/>
<evidence type="ECO:0000313" key="2">
    <source>
        <dbReference type="EMBL" id="SDF87374.1"/>
    </source>
</evidence>
<dbReference type="RefSeq" id="WP_154717817.1">
    <property type="nucleotide sequence ID" value="NZ_FNCA01000004.1"/>
</dbReference>
<comment type="caution">
    <text evidence="2">The sequence shown here is derived from an EMBL/GenBank/DDBJ whole genome shotgun (WGS) entry which is preliminary data.</text>
</comment>
<dbReference type="EMBL" id="FNCA01000004">
    <property type="protein sequence ID" value="SDF87374.1"/>
    <property type="molecule type" value="Genomic_DNA"/>
</dbReference>
<evidence type="ECO:0000259" key="1">
    <source>
        <dbReference type="Pfam" id="PF06827"/>
    </source>
</evidence>
<sequence length="41" mass="4678">MENELPRSCARCRNVLKKQKLGLNVVYYCPRCGSITSADFI</sequence>
<dbReference type="Proteomes" id="UP000199259">
    <property type="component" value="Unassembled WGS sequence"/>
</dbReference>
<evidence type="ECO:0000313" key="3">
    <source>
        <dbReference type="Proteomes" id="UP000199259"/>
    </source>
</evidence>
<keyword evidence="2" id="KW-0479">Metal-binding</keyword>
<keyword evidence="2" id="KW-0862">Zinc</keyword>
<dbReference type="GO" id="GO:0008270">
    <property type="term" value="F:zinc ion binding"/>
    <property type="evidence" value="ECO:0007669"/>
    <property type="project" value="UniProtKB-KW"/>
</dbReference>
<gene>
    <name evidence="2" type="ORF">SAMN04488589_1609</name>
</gene>
<name>A0A7Z7AWT1_9EURY</name>
<dbReference type="Pfam" id="PF06827">
    <property type="entry name" value="zf-FPG_IleRS"/>
    <property type="match status" value="1"/>
</dbReference>